<dbReference type="EMBL" id="MCGN01000011">
    <property type="protein sequence ID" value="ORY91026.1"/>
    <property type="molecule type" value="Genomic_DNA"/>
</dbReference>
<proteinExistence type="predicted"/>
<dbReference type="STRING" id="13706.A0A1X2H0S6"/>
<name>A0A1X2H0S6_SYNRA</name>
<organism evidence="2 3">
    <name type="scientific">Syncephalastrum racemosum</name>
    <name type="common">Filamentous fungus</name>
    <dbReference type="NCBI Taxonomy" id="13706"/>
    <lineage>
        <taxon>Eukaryota</taxon>
        <taxon>Fungi</taxon>
        <taxon>Fungi incertae sedis</taxon>
        <taxon>Mucoromycota</taxon>
        <taxon>Mucoromycotina</taxon>
        <taxon>Mucoromycetes</taxon>
        <taxon>Mucorales</taxon>
        <taxon>Syncephalastraceae</taxon>
        <taxon>Syncephalastrum</taxon>
    </lineage>
</organism>
<protein>
    <submittedName>
        <fullName evidence="2">Uncharacterized protein</fullName>
    </submittedName>
</protein>
<accession>A0A1X2H0S6</accession>
<dbReference type="InParanoid" id="A0A1X2H0S6"/>
<dbReference type="OrthoDB" id="2289193at2759"/>
<feature type="compositionally biased region" description="Acidic residues" evidence="1">
    <location>
        <begin position="18"/>
        <end position="33"/>
    </location>
</feature>
<feature type="region of interest" description="Disordered" evidence="1">
    <location>
        <begin position="1"/>
        <end position="33"/>
    </location>
</feature>
<gene>
    <name evidence="2" type="ORF">BCR43DRAFT_518414</name>
</gene>
<feature type="region of interest" description="Disordered" evidence="1">
    <location>
        <begin position="57"/>
        <end position="86"/>
    </location>
</feature>
<evidence type="ECO:0000313" key="2">
    <source>
        <dbReference type="EMBL" id="ORY91026.1"/>
    </source>
</evidence>
<keyword evidence="3" id="KW-1185">Reference proteome</keyword>
<dbReference type="Proteomes" id="UP000242180">
    <property type="component" value="Unassembled WGS sequence"/>
</dbReference>
<evidence type="ECO:0000256" key="1">
    <source>
        <dbReference type="SAM" id="MobiDB-lite"/>
    </source>
</evidence>
<sequence>MSKQFYFRYERGDGTFQNEEEDLPNNEGPGDEPMEAELERLTNFDEFTSVAAETEMIVDGSDEQVAAQDKKSEDEERTTEAPSKGNRYSYQLKRMVVNYKLENCYTAAECHD</sequence>
<evidence type="ECO:0000313" key="3">
    <source>
        <dbReference type="Proteomes" id="UP000242180"/>
    </source>
</evidence>
<comment type="caution">
    <text evidence="2">The sequence shown here is derived from an EMBL/GenBank/DDBJ whole genome shotgun (WGS) entry which is preliminary data.</text>
</comment>
<dbReference type="AlphaFoldDB" id="A0A1X2H0S6"/>
<reference evidence="2 3" key="1">
    <citation type="submission" date="2016-07" db="EMBL/GenBank/DDBJ databases">
        <title>Pervasive Adenine N6-methylation of Active Genes in Fungi.</title>
        <authorList>
            <consortium name="DOE Joint Genome Institute"/>
            <person name="Mondo S.J."/>
            <person name="Dannebaum R.O."/>
            <person name="Kuo R.C."/>
            <person name="Labutti K."/>
            <person name="Haridas S."/>
            <person name="Kuo A."/>
            <person name="Salamov A."/>
            <person name="Ahrendt S.R."/>
            <person name="Lipzen A."/>
            <person name="Sullivan W."/>
            <person name="Andreopoulos W.B."/>
            <person name="Clum A."/>
            <person name="Lindquist E."/>
            <person name="Daum C."/>
            <person name="Ramamoorthy G.K."/>
            <person name="Gryganskyi A."/>
            <person name="Culley D."/>
            <person name="Magnuson J.K."/>
            <person name="James T.Y."/>
            <person name="O'Malley M.A."/>
            <person name="Stajich J.E."/>
            <person name="Spatafora J.W."/>
            <person name="Visel A."/>
            <person name="Grigoriev I.V."/>
        </authorList>
    </citation>
    <scope>NUCLEOTIDE SEQUENCE [LARGE SCALE GENOMIC DNA]</scope>
    <source>
        <strain evidence="2 3">NRRL 2496</strain>
    </source>
</reference>